<evidence type="ECO:0000313" key="11">
    <source>
        <dbReference type="EMBL" id="WNY27664.1"/>
    </source>
</evidence>
<evidence type="ECO:0000256" key="8">
    <source>
        <dbReference type="ARBA" id="ARBA00023136"/>
    </source>
</evidence>
<feature type="transmembrane region" description="Helical" evidence="10">
    <location>
        <begin position="274"/>
        <end position="300"/>
    </location>
</feature>
<dbReference type="PIRSF" id="PIRSF006603">
    <property type="entry name" value="DinF"/>
    <property type="match status" value="1"/>
</dbReference>
<feature type="transmembrane region" description="Helical" evidence="10">
    <location>
        <begin position="392"/>
        <end position="413"/>
    </location>
</feature>
<dbReference type="Pfam" id="PF01554">
    <property type="entry name" value="MatE"/>
    <property type="match status" value="2"/>
</dbReference>
<evidence type="ECO:0000256" key="3">
    <source>
        <dbReference type="ARBA" id="ARBA00022106"/>
    </source>
</evidence>
<keyword evidence="12" id="KW-1185">Reference proteome</keyword>
<proteinExistence type="inferred from homology"/>
<organism evidence="11 12">
    <name type="scientific">Methanolapillus ohkumae</name>
    <dbReference type="NCBI Taxonomy" id="3028298"/>
    <lineage>
        <taxon>Archaea</taxon>
        <taxon>Methanobacteriati</taxon>
        <taxon>Methanobacteriota</taxon>
        <taxon>Stenosarchaea group</taxon>
        <taxon>Methanomicrobia</taxon>
        <taxon>Methanosarcinales</taxon>
        <taxon>Methanosarcinaceae</taxon>
        <taxon>Methanolapillus</taxon>
    </lineage>
</organism>
<evidence type="ECO:0000256" key="7">
    <source>
        <dbReference type="ARBA" id="ARBA00022989"/>
    </source>
</evidence>
<keyword evidence="4" id="KW-0813">Transport</keyword>
<sequence length="459" mass="50021">MTNKLDLMENGSVKKALAWLAAPAIIALVIQTLYGVTDTVFVGHGLGDNGVLGLGALTIAFPIVYLIIAASSGVGVGGSSYISRGFGAKDLDRVKKGVGNMIILGLVVSLIFTAGGIFLLEPLLNLFGATESILPFAKEYMFWILLGCVFQVMTIVLSAVVMAEGNSTYIMVMYIASSLTNIVLDYVFIFIFDWGIAGAAIATVIAQMLNFIILIVYLYSVSSLKFNIRWIVFNKIVSFDIVKVGVSEFVREGSLSIMFILINHNLVVYGDDAAIAIFGLINRIFGVAILPVIGLIQAMIPLTGFNYGAKNYERVREFFKTATLWAVASSLVLGIISYVYTAEIFALFTTDAVLIEEAVIAYWIADLSIPIVAFMIAGSAFLQALGKAKESFFLTIARQVLILPVIAVVPIFLGLMGVWVSFPIVDTLAGILTLWFVLRQWKILKKEEEEYKEKKASVL</sequence>
<dbReference type="InterPro" id="IPR048279">
    <property type="entry name" value="MdtK-like"/>
</dbReference>
<dbReference type="InterPro" id="IPR002528">
    <property type="entry name" value="MATE_fam"/>
</dbReference>
<keyword evidence="6 10" id="KW-0812">Transmembrane</keyword>
<keyword evidence="5" id="KW-1003">Cell membrane</keyword>
<feature type="transmembrane region" description="Helical" evidence="10">
    <location>
        <begin position="419"/>
        <end position="438"/>
    </location>
</feature>
<dbReference type="Proteomes" id="UP001304970">
    <property type="component" value="Chromosome"/>
</dbReference>
<gene>
    <name evidence="11" type="primary">mepA_2</name>
    <name evidence="11" type="ORF">MsAm2_14670</name>
</gene>
<evidence type="ECO:0000256" key="5">
    <source>
        <dbReference type="ARBA" id="ARBA00022475"/>
    </source>
</evidence>
<evidence type="ECO:0000313" key="12">
    <source>
        <dbReference type="Proteomes" id="UP001304970"/>
    </source>
</evidence>
<feature type="transmembrane region" description="Helical" evidence="10">
    <location>
        <begin position="360"/>
        <end position="385"/>
    </location>
</feature>
<evidence type="ECO:0000256" key="6">
    <source>
        <dbReference type="ARBA" id="ARBA00022692"/>
    </source>
</evidence>
<dbReference type="PANTHER" id="PTHR43823">
    <property type="entry name" value="SPORULATION PROTEIN YKVU"/>
    <property type="match status" value="1"/>
</dbReference>
<feature type="transmembrane region" description="Helical" evidence="10">
    <location>
        <begin position="321"/>
        <end position="340"/>
    </location>
</feature>
<feature type="transmembrane region" description="Helical" evidence="10">
    <location>
        <begin position="16"/>
        <end position="34"/>
    </location>
</feature>
<dbReference type="InterPro" id="IPR051327">
    <property type="entry name" value="MATE_MepA_subfamily"/>
</dbReference>
<protein>
    <recommendedName>
        <fullName evidence="3">Multidrug export protein MepA</fullName>
    </recommendedName>
</protein>
<feature type="transmembrane region" description="Helical" evidence="10">
    <location>
        <begin position="140"/>
        <end position="162"/>
    </location>
</feature>
<keyword evidence="9" id="KW-0046">Antibiotic resistance</keyword>
<evidence type="ECO:0000256" key="2">
    <source>
        <dbReference type="ARBA" id="ARBA00008417"/>
    </source>
</evidence>
<dbReference type="PANTHER" id="PTHR43823:SF3">
    <property type="entry name" value="MULTIDRUG EXPORT PROTEIN MEPA"/>
    <property type="match status" value="1"/>
</dbReference>
<accession>A0AA96ZWE5</accession>
<keyword evidence="7 10" id="KW-1133">Transmembrane helix</keyword>
<dbReference type="AlphaFoldDB" id="A0AA96ZWE5"/>
<dbReference type="GO" id="GO:0005886">
    <property type="term" value="C:plasma membrane"/>
    <property type="evidence" value="ECO:0007669"/>
    <property type="project" value="UniProtKB-SubCell"/>
</dbReference>
<evidence type="ECO:0000256" key="1">
    <source>
        <dbReference type="ARBA" id="ARBA00004651"/>
    </source>
</evidence>
<keyword evidence="8 10" id="KW-0472">Membrane</keyword>
<reference evidence="11 12" key="1">
    <citation type="submission" date="2023-07" db="EMBL/GenBank/DDBJ databases">
        <title>Closed genome sequence of Methanosarcinaceae archaeon Am2.</title>
        <authorList>
            <person name="Poehlein A."/>
            <person name="Protasov E."/>
            <person name="Platt K."/>
            <person name="Reeh H."/>
            <person name="Daniel R."/>
            <person name="Brune A."/>
        </authorList>
    </citation>
    <scope>NUCLEOTIDE SEQUENCE [LARGE SCALE GENOMIC DNA]</scope>
    <source>
        <strain evidence="11 12">Am2</strain>
    </source>
</reference>
<feature type="transmembrane region" description="Helical" evidence="10">
    <location>
        <begin position="169"/>
        <end position="192"/>
    </location>
</feature>
<dbReference type="EMBL" id="CP131061">
    <property type="protein sequence ID" value="WNY27664.1"/>
    <property type="molecule type" value="Genomic_DNA"/>
</dbReference>
<dbReference type="InterPro" id="IPR045070">
    <property type="entry name" value="MATE_MepA-like"/>
</dbReference>
<dbReference type="GO" id="GO:0046677">
    <property type="term" value="P:response to antibiotic"/>
    <property type="evidence" value="ECO:0007669"/>
    <property type="project" value="UniProtKB-KW"/>
</dbReference>
<dbReference type="GeneID" id="89228890"/>
<name>A0AA96ZWE5_9EURY</name>
<feature type="transmembrane region" description="Helical" evidence="10">
    <location>
        <begin position="198"/>
        <end position="220"/>
    </location>
</feature>
<dbReference type="GO" id="GO:0015297">
    <property type="term" value="F:antiporter activity"/>
    <property type="evidence" value="ECO:0007669"/>
    <property type="project" value="InterPro"/>
</dbReference>
<evidence type="ECO:0000256" key="10">
    <source>
        <dbReference type="SAM" id="Phobius"/>
    </source>
</evidence>
<dbReference type="RefSeq" id="WP_338097623.1">
    <property type="nucleotide sequence ID" value="NZ_CP131061.1"/>
</dbReference>
<comment type="subcellular location">
    <subcellularLocation>
        <location evidence="1">Cell membrane</location>
        <topology evidence="1">Multi-pass membrane protein</topology>
    </subcellularLocation>
</comment>
<evidence type="ECO:0000256" key="9">
    <source>
        <dbReference type="ARBA" id="ARBA00023251"/>
    </source>
</evidence>
<dbReference type="NCBIfam" id="TIGR00797">
    <property type="entry name" value="matE"/>
    <property type="match status" value="1"/>
</dbReference>
<feature type="transmembrane region" description="Helical" evidence="10">
    <location>
        <begin position="54"/>
        <end position="77"/>
    </location>
</feature>
<comment type="similarity">
    <text evidence="2">Belongs to the multi antimicrobial extrusion (MATE) (TC 2.A.66.1) family. MepA subfamily.</text>
</comment>
<dbReference type="CDD" id="cd13143">
    <property type="entry name" value="MATE_MepA_like"/>
    <property type="match status" value="1"/>
</dbReference>
<dbReference type="GO" id="GO:0042910">
    <property type="term" value="F:xenobiotic transmembrane transporter activity"/>
    <property type="evidence" value="ECO:0007669"/>
    <property type="project" value="InterPro"/>
</dbReference>
<feature type="transmembrane region" description="Helical" evidence="10">
    <location>
        <begin position="98"/>
        <end position="120"/>
    </location>
</feature>
<evidence type="ECO:0000256" key="4">
    <source>
        <dbReference type="ARBA" id="ARBA00022448"/>
    </source>
</evidence>